<name>A0ABW2I578_9ACTN</name>
<keyword evidence="2" id="KW-1185">Reference proteome</keyword>
<reference evidence="2" key="1">
    <citation type="journal article" date="2019" name="Int. J. Syst. Evol. Microbiol.">
        <title>The Global Catalogue of Microorganisms (GCM) 10K type strain sequencing project: providing services to taxonomists for standard genome sequencing and annotation.</title>
        <authorList>
            <consortium name="The Broad Institute Genomics Platform"/>
            <consortium name="The Broad Institute Genome Sequencing Center for Infectious Disease"/>
            <person name="Wu L."/>
            <person name="Ma J."/>
        </authorList>
    </citation>
    <scope>NUCLEOTIDE SEQUENCE [LARGE SCALE GENOMIC DNA]</scope>
    <source>
        <strain evidence="2">XZYJT-10</strain>
    </source>
</reference>
<evidence type="ECO:0000313" key="1">
    <source>
        <dbReference type="EMBL" id="MFC7280011.1"/>
    </source>
</evidence>
<accession>A0ABW2I578</accession>
<organism evidence="1 2">
    <name type="scientific">Paractinoplanes rhizophilus</name>
    <dbReference type="NCBI Taxonomy" id="1416877"/>
    <lineage>
        <taxon>Bacteria</taxon>
        <taxon>Bacillati</taxon>
        <taxon>Actinomycetota</taxon>
        <taxon>Actinomycetes</taxon>
        <taxon>Micromonosporales</taxon>
        <taxon>Micromonosporaceae</taxon>
        <taxon>Paractinoplanes</taxon>
    </lineage>
</organism>
<comment type="caution">
    <text evidence="1">The sequence shown here is derived from an EMBL/GenBank/DDBJ whole genome shotgun (WGS) entry which is preliminary data.</text>
</comment>
<dbReference type="Proteomes" id="UP001596548">
    <property type="component" value="Unassembled WGS sequence"/>
</dbReference>
<dbReference type="EMBL" id="JBHTBJ010000071">
    <property type="protein sequence ID" value="MFC7280011.1"/>
    <property type="molecule type" value="Genomic_DNA"/>
</dbReference>
<dbReference type="RefSeq" id="WP_378977886.1">
    <property type="nucleotide sequence ID" value="NZ_JBHTBJ010000071.1"/>
</dbReference>
<sequence length="92" mass="10143">MSQRSHILPAPVQISSDEALAIVVIPRSAPMEELPALQSIMSLSWPFMRYRCTVAPVSGWRDEVHPSGSARRADAATCMVALILHLMKDPFV</sequence>
<gene>
    <name evidence="1" type="ORF">ACFQS1_39145</name>
</gene>
<protein>
    <submittedName>
        <fullName evidence="1">Uncharacterized protein</fullName>
    </submittedName>
</protein>
<evidence type="ECO:0000313" key="2">
    <source>
        <dbReference type="Proteomes" id="UP001596548"/>
    </source>
</evidence>
<proteinExistence type="predicted"/>